<dbReference type="PANTHER" id="PTHR11802:SF479">
    <property type="entry name" value="CARBOXYPEPTIDASE"/>
    <property type="match status" value="1"/>
</dbReference>
<accession>A0A319CSR5</accession>
<feature type="signal peptide" evidence="6">
    <location>
        <begin position="1"/>
        <end position="17"/>
    </location>
</feature>
<dbReference type="GO" id="GO:0004185">
    <property type="term" value="F:serine-type carboxypeptidase activity"/>
    <property type="evidence" value="ECO:0007669"/>
    <property type="project" value="UniProtKB-UniRule"/>
</dbReference>
<comment type="similarity">
    <text evidence="1 6">Belongs to the peptidase S10 family.</text>
</comment>
<dbReference type="InterPro" id="IPR018202">
    <property type="entry name" value="Ser_caboxypep_ser_AS"/>
</dbReference>
<dbReference type="PANTHER" id="PTHR11802">
    <property type="entry name" value="SERINE PROTEASE FAMILY S10 SERINE CARBOXYPEPTIDASE"/>
    <property type="match status" value="1"/>
</dbReference>
<keyword evidence="2 6" id="KW-0121">Carboxypeptidase</keyword>
<dbReference type="Proteomes" id="UP000247810">
    <property type="component" value="Unassembled WGS sequence"/>
</dbReference>
<keyword evidence="8" id="KW-1185">Reference proteome</keyword>
<proteinExistence type="inferred from homology"/>
<sequence>MCFLFLCGILLLGVVNAQFPYLNNKTQEFAVNGSAIPNVTFDIGESYAGYLPNTVTGYPSSNLYFWFFPSSNPNASDEITVWLNGGPGCSSLAGLMLENGPFLWEPGTYAPVRNPFSWTNLTNVVYIDQPSGTGFSLGPSTAISEFDIARQFTYFWKLFARTFDLQNRKVYLTGESYAGQYIPYIAAQMLDMKNTTYFNVAGVQLNDPYINDLTVLQDAPALSAINHHPSLFPFNSAFKSHLTTLAQTCNYTTLLTTALTYPPPLTPFPPVSHSPNCTTLYTQILSAISAQNPCFNPSHITDTCPPPWNPIGGPILSVGPGPTNYFNRSDVQAAINASPTDFSLCKGNIFRTPDGLDPSPPSSLGPLARVIEGTNNTLIAHGTLDFGLLVNGTLVSIQNMTWNGKKGFQREPVEGLWVPFREGGGSGGGVLGTAHTERGLTWSEVWGSGLEIPRYSPGAAYRQLEFLLGRIDSLSDQVEKFSTE</sequence>
<keyword evidence="3 6" id="KW-0645">Protease</keyword>
<protein>
    <recommendedName>
        <fullName evidence="6">Carboxypeptidase</fullName>
        <ecNumber evidence="6">3.4.16.-</ecNumber>
    </recommendedName>
</protein>
<dbReference type="InterPro" id="IPR029058">
    <property type="entry name" value="AB_hydrolase_fold"/>
</dbReference>
<evidence type="ECO:0000256" key="4">
    <source>
        <dbReference type="ARBA" id="ARBA00022801"/>
    </source>
</evidence>
<dbReference type="EMBL" id="KZ826221">
    <property type="protein sequence ID" value="PYH87529.1"/>
    <property type="molecule type" value="Genomic_DNA"/>
</dbReference>
<feature type="chain" id="PRO_5016191233" description="Carboxypeptidase" evidence="6">
    <location>
        <begin position="18"/>
        <end position="484"/>
    </location>
</feature>
<reference evidence="7 8" key="1">
    <citation type="submission" date="2018-02" db="EMBL/GenBank/DDBJ databases">
        <title>The genomes of Aspergillus section Nigri reveals drivers in fungal speciation.</title>
        <authorList>
            <consortium name="DOE Joint Genome Institute"/>
            <person name="Vesth T.C."/>
            <person name="Nybo J."/>
            <person name="Theobald S."/>
            <person name="Brandl J."/>
            <person name="Frisvad J.C."/>
            <person name="Nielsen K.F."/>
            <person name="Lyhne E.K."/>
            <person name="Kogle M.E."/>
            <person name="Kuo A."/>
            <person name="Riley R."/>
            <person name="Clum A."/>
            <person name="Nolan M."/>
            <person name="Lipzen A."/>
            <person name="Salamov A."/>
            <person name="Henrissat B."/>
            <person name="Wiebenga A."/>
            <person name="De vries R.P."/>
            <person name="Grigoriev I.V."/>
            <person name="Mortensen U.H."/>
            <person name="Andersen M.R."/>
            <person name="Baker S.E."/>
        </authorList>
    </citation>
    <scope>NUCLEOTIDE SEQUENCE [LARGE SCALE GENOMIC DNA]</scope>
    <source>
        <strain evidence="7 8">CBS 707.79</strain>
    </source>
</reference>
<dbReference type="AlphaFoldDB" id="A0A319CSR5"/>
<keyword evidence="6" id="KW-0732">Signal</keyword>
<gene>
    <name evidence="7" type="ORF">BO71DRAFT_472047</name>
</gene>
<evidence type="ECO:0000256" key="3">
    <source>
        <dbReference type="ARBA" id="ARBA00022670"/>
    </source>
</evidence>
<keyword evidence="5" id="KW-0325">Glycoprotein</keyword>
<dbReference type="PRINTS" id="PR00724">
    <property type="entry name" value="CRBOXYPTASEC"/>
</dbReference>
<dbReference type="Pfam" id="PF00450">
    <property type="entry name" value="Peptidase_S10"/>
    <property type="match status" value="1"/>
</dbReference>
<dbReference type="STRING" id="1448320.A0A319CSR5"/>
<evidence type="ECO:0000256" key="5">
    <source>
        <dbReference type="ARBA" id="ARBA00023180"/>
    </source>
</evidence>
<evidence type="ECO:0000256" key="1">
    <source>
        <dbReference type="ARBA" id="ARBA00009431"/>
    </source>
</evidence>
<dbReference type="Gene3D" id="3.40.50.1820">
    <property type="entry name" value="alpha/beta hydrolase"/>
    <property type="match status" value="1"/>
</dbReference>
<dbReference type="SUPFAM" id="SSF53474">
    <property type="entry name" value="alpha/beta-Hydrolases"/>
    <property type="match status" value="1"/>
</dbReference>
<dbReference type="OrthoDB" id="443318at2759"/>
<dbReference type="GO" id="GO:0006508">
    <property type="term" value="P:proteolysis"/>
    <property type="evidence" value="ECO:0007669"/>
    <property type="project" value="UniProtKB-KW"/>
</dbReference>
<dbReference type="InterPro" id="IPR001563">
    <property type="entry name" value="Peptidase_S10"/>
</dbReference>
<evidence type="ECO:0000256" key="6">
    <source>
        <dbReference type="RuleBase" id="RU361156"/>
    </source>
</evidence>
<evidence type="ECO:0000313" key="8">
    <source>
        <dbReference type="Proteomes" id="UP000247810"/>
    </source>
</evidence>
<dbReference type="PROSITE" id="PS00131">
    <property type="entry name" value="CARBOXYPEPT_SER_SER"/>
    <property type="match status" value="1"/>
</dbReference>
<dbReference type="EC" id="3.4.16.-" evidence="6"/>
<keyword evidence="4 6" id="KW-0378">Hydrolase</keyword>
<organism evidence="7 8">
    <name type="scientific">Aspergillus ellipticus CBS 707.79</name>
    <dbReference type="NCBI Taxonomy" id="1448320"/>
    <lineage>
        <taxon>Eukaryota</taxon>
        <taxon>Fungi</taxon>
        <taxon>Dikarya</taxon>
        <taxon>Ascomycota</taxon>
        <taxon>Pezizomycotina</taxon>
        <taxon>Eurotiomycetes</taxon>
        <taxon>Eurotiomycetidae</taxon>
        <taxon>Eurotiales</taxon>
        <taxon>Aspergillaceae</taxon>
        <taxon>Aspergillus</taxon>
        <taxon>Aspergillus subgen. Circumdati</taxon>
    </lineage>
</organism>
<evidence type="ECO:0000313" key="7">
    <source>
        <dbReference type="EMBL" id="PYH87529.1"/>
    </source>
</evidence>
<evidence type="ECO:0000256" key="2">
    <source>
        <dbReference type="ARBA" id="ARBA00022645"/>
    </source>
</evidence>
<name>A0A319CSR5_9EURO</name>
<dbReference type="VEuPathDB" id="FungiDB:BO71DRAFT_472047"/>